<keyword evidence="11" id="KW-0863">Zinc-finger</keyword>
<dbReference type="AlphaFoldDB" id="A0A3Q1HEW8"/>
<dbReference type="GO" id="GO:0061630">
    <property type="term" value="F:ubiquitin protein ligase activity"/>
    <property type="evidence" value="ECO:0007669"/>
    <property type="project" value="UniProtKB-EC"/>
</dbReference>
<keyword evidence="6" id="KW-0963">Cytoplasm</keyword>
<dbReference type="Pfam" id="PF22191">
    <property type="entry name" value="IBR_1"/>
    <property type="match status" value="1"/>
</dbReference>
<keyword evidence="7" id="KW-0808">Transferase</keyword>
<dbReference type="InterPro" id="IPR031127">
    <property type="entry name" value="E3_UB_ligase_RBR"/>
</dbReference>
<feature type="region of interest" description="Disordered" evidence="20">
    <location>
        <begin position="34"/>
        <end position="184"/>
    </location>
</feature>
<keyword evidence="15 21" id="KW-0472">Membrane</keyword>
<dbReference type="CDD" id="cd20350">
    <property type="entry name" value="Rcat_RBR_RNF217"/>
    <property type="match status" value="1"/>
</dbReference>
<comment type="function">
    <text evidence="16">E3 ubiquitin-protein ligase which accepts ubiquitin from E2 ubiquitin-conjugating enzymes in the form of a thioester and then directly transfers the ubiquitin to targeted substrates. Mediates the degradation of the iron exporter ferroportin/SLC40A1 and thus regulates iron homeostasis.</text>
</comment>
<gene>
    <name evidence="23" type="primary">RNF217</name>
</gene>
<dbReference type="InParanoid" id="A0A3Q1HEW8"/>
<keyword evidence="9" id="KW-0479">Metal-binding</keyword>
<evidence type="ECO:0000256" key="14">
    <source>
        <dbReference type="ARBA" id="ARBA00022989"/>
    </source>
</evidence>
<dbReference type="CDD" id="cd20342">
    <property type="entry name" value="BRcat_RBR_RNF217"/>
    <property type="match status" value="1"/>
</dbReference>
<dbReference type="GO" id="GO:0005737">
    <property type="term" value="C:cytoplasm"/>
    <property type="evidence" value="ECO:0007669"/>
    <property type="project" value="UniProtKB-SubCell"/>
</dbReference>
<comment type="subcellular location">
    <subcellularLocation>
        <location evidence="3">Cytoplasm</location>
    </subcellularLocation>
    <subcellularLocation>
        <location evidence="2">Membrane</location>
        <topology evidence="2">Single-pass membrane protein</topology>
    </subcellularLocation>
</comment>
<dbReference type="Pfam" id="PF01485">
    <property type="entry name" value="IBR"/>
    <property type="match status" value="1"/>
</dbReference>
<evidence type="ECO:0000313" key="24">
    <source>
        <dbReference type="Proteomes" id="UP000265040"/>
    </source>
</evidence>
<dbReference type="OrthoDB" id="10009520at2759"/>
<feature type="compositionally biased region" description="Basic and acidic residues" evidence="20">
    <location>
        <begin position="147"/>
        <end position="182"/>
    </location>
</feature>
<evidence type="ECO:0000256" key="11">
    <source>
        <dbReference type="ARBA" id="ARBA00022771"/>
    </source>
</evidence>
<comment type="similarity">
    <text evidence="17">Belongs to the RBR family. RNF217 subfamily.</text>
</comment>
<dbReference type="GO" id="GO:0016567">
    <property type="term" value="P:protein ubiquitination"/>
    <property type="evidence" value="ECO:0007669"/>
    <property type="project" value="InterPro"/>
</dbReference>
<evidence type="ECO:0000256" key="7">
    <source>
        <dbReference type="ARBA" id="ARBA00022679"/>
    </source>
</evidence>
<protein>
    <recommendedName>
        <fullName evidence="18">E3 ubiquitin-protein ligase RNF217</fullName>
        <ecNumber evidence="5">2.3.2.31</ecNumber>
    </recommendedName>
    <alternativeName>
        <fullName evidence="19">RING finger protein 217</fullName>
    </alternativeName>
</protein>
<evidence type="ECO:0000256" key="10">
    <source>
        <dbReference type="ARBA" id="ARBA00022737"/>
    </source>
</evidence>
<evidence type="ECO:0000256" key="20">
    <source>
        <dbReference type="SAM" id="MobiDB-lite"/>
    </source>
</evidence>
<evidence type="ECO:0000256" key="12">
    <source>
        <dbReference type="ARBA" id="ARBA00022786"/>
    </source>
</evidence>
<dbReference type="Gene3D" id="1.20.120.1750">
    <property type="match status" value="1"/>
</dbReference>
<evidence type="ECO:0000256" key="15">
    <source>
        <dbReference type="ARBA" id="ARBA00023136"/>
    </source>
</evidence>
<evidence type="ECO:0000256" key="13">
    <source>
        <dbReference type="ARBA" id="ARBA00022833"/>
    </source>
</evidence>
<evidence type="ECO:0000256" key="4">
    <source>
        <dbReference type="ARBA" id="ARBA00004906"/>
    </source>
</evidence>
<evidence type="ECO:0000256" key="21">
    <source>
        <dbReference type="SAM" id="Phobius"/>
    </source>
</evidence>
<feature type="compositionally biased region" description="Basic and acidic residues" evidence="20">
    <location>
        <begin position="47"/>
        <end position="58"/>
    </location>
</feature>
<accession>A0A3Q1HEW8</accession>
<evidence type="ECO:0000256" key="19">
    <source>
        <dbReference type="ARBA" id="ARBA00080640"/>
    </source>
</evidence>
<dbReference type="GO" id="GO:0016020">
    <property type="term" value="C:membrane"/>
    <property type="evidence" value="ECO:0007669"/>
    <property type="project" value="UniProtKB-SubCell"/>
</dbReference>
<dbReference type="InterPro" id="IPR047551">
    <property type="entry name" value="BRcat_RBR_RNF217"/>
</dbReference>
<evidence type="ECO:0000256" key="17">
    <source>
        <dbReference type="ARBA" id="ARBA00061413"/>
    </source>
</evidence>
<evidence type="ECO:0000256" key="6">
    <source>
        <dbReference type="ARBA" id="ARBA00022490"/>
    </source>
</evidence>
<dbReference type="PROSITE" id="PS51873">
    <property type="entry name" value="TRIAD"/>
    <property type="match status" value="1"/>
</dbReference>
<comment type="pathway">
    <text evidence="4">Protein modification; protein ubiquitination.</text>
</comment>
<evidence type="ECO:0000313" key="23">
    <source>
        <dbReference type="Ensembl" id="ENSATEP00000003453.1"/>
    </source>
</evidence>
<dbReference type="InterPro" id="IPR002867">
    <property type="entry name" value="IBR_dom"/>
</dbReference>
<evidence type="ECO:0000256" key="18">
    <source>
        <dbReference type="ARBA" id="ARBA00067769"/>
    </source>
</evidence>
<reference evidence="23" key="3">
    <citation type="submission" date="2025-09" db="UniProtKB">
        <authorList>
            <consortium name="Ensembl"/>
        </authorList>
    </citation>
    <scope>IDENTIFICATION</scope>
</reference>
<feature type="compositionally biased region" description="Acidic residues" evidence="20">
    <location>
        <begin position="83"/>
        <end position="98"/>
    </location>
</feature>
<dbReference type="FunFam" id="1.20.120.1750:FF:000008">
    <property type="entry name" value="RBR-type E3 ubiquitin transferase"/>
    <property type="match status" value="1"/>
</dbReference>
<name>A0A3Q1HEW8_ANATE</name>
<evidence type="ECO:0000256" key="8">
    <source>
        <dbReference type="ARBA" id="ARBA00022692"/>
    </source>
</evidence>
<reference evidence="23" key="2">
    <citation type="submission" date="2025-08" db="UniProtKB">
        <authorList>
            <consortium name="Ensembl"/>
        </authorList>
    </citation>
    <scope>IDENTIFICATION</scope>
</reference>
<keyword evidence="13" id="KW-0862">Zinc</keyword>
<dbReference type="GeneID" id="113149310"/>
<keyword evidence="10" id="KW-0677">Repeat</keyword>
<evidence type="ECO:0000259" key="22">
    <source>
        <dbReference type="PROSITE" id="PS51873"/>
    </source>
</evidence>
<evidence type="ECO:0000256" key="2">
    <source>
        <dbReference type="ARBA" id="ARBA00004167"/>
    </source>
</evidence>
<dbReference type="EC" id="2.3.2.31" evidence="5"/>
<dbReference type="FunFam" id="3.30.40.10:FF:000264">
    <property type="entry name" value="RBR-type E3 ubiquitin transferase"/>
    <property type="match status" value="1"/>
</dbReference>
<keyword evidence="14 21" id="KW-1133">Transmembrane helix</keyword>
<organism evidence="23 24">
    <name type="scientific">Anabas testudineus</name>
    <name type="common">Climbing perch</name>
    <name type="synonym">Anthias testudineus</name>
    <dbReference type="NCBI Taxonomy" id="64144"/>
    <lineage>
        <taxon>Eukaryota</taxon>
        <taxon>Metazoa</taxon>
        <taxon>Chordata</taxon>
        <taxon>Craniata</taxon>
        <taxon>Vertebrata</taxon>
        <taxon>Euteleostomi</taxon>
        <taxon>Actinopterygii</taxon>
        <taxon>Neopterygii</taxon>
        <taxon>Teleostei</taxon>
        <taxon>Neoteleostei</taxon>
        <taxon>Acanthomorphata</taxon>
        <taxon>Anabantaria</taxon>
        <taxon>Anabantiformes</taxon>
        <taxon>Anabantoidei</taxon>
        <taxon>Anabantidae</taxon>
        <taxon>Anabas</taxon>
    </lineage>
</organism>
<comment type="catalytic activity">
    <reaction evidence="1">
        <text>[E2 ubiquitin-conjugating enzyme]-S-ubiquitinyl-L-cysteine + [acceptor protein]-L-lysine = [E2 ubiquitin-conjugating enzyme]-L-cysteine + [acceptor protein]-N(6)-ubiquitinyl-L-lysine.</text>
        <dbReference type="EC" id="2.3.2.31"/>
    </reaction>
</comment>
<dbReference type="OMA" id="QCSSCQF"/>
<reference evidence="23" key="1">
    <citation type="submission" date="2021-04" db="EMBL/GenBank/DDBJ databases">
        <authorList>
            <consortium name="Wellcome Sanger Institute Data Sharing"/>
        </authorList>
    </citation>
    <scope>NUCLEOTIDE SEQUENCE [LARGE SCALE GENOMIC DNA]</scope>
</reference>
<dbReference type="RefSeq" id="XP_026197138.1">
    <property type="nucleotide sequence ID" value="XM_026341353.1"/>
</dbReference>
<keyword evidence="12" id="KW-0833">Ubl conjugation pathway</keyword>
<dbReference type="GO" id="GO:0008270">
    <property type="term" value="F:zinc ion binding"/>
    <property type="evidence" value="ECO:0007669"/>
    <property type="project" value="UniProtKB-KW"/>
</dbReference>
<evidence type="ECO:0000256" key="3">
    <source>
        <dbReference type="ARBA" id="ARBA00004496"/>
    </source>
</evidence>
<dbReference type="Ensembl" id="ENSATET00000003483.3">
    <property type="protein sequence ID" value="ENSATEP00000003453.1"/>
    <property type="gene ID" value="ENSATEG00000002445.3"/>
</dbReference>
<keyword evidence="24" id="KW-1185">Reference proteome</keyword>
<keyword evidence="8 21" id="KW-0812">Transmembrane</keyword>
<dbReference type="SMART" id="SM00647">
    <property type="entry name" value="IBR"/>
    <property type="match status" value="2"/>
</dbReference>
<dbReference type="Proteomes" id="UP000265040">
    <property type="component" value="Chromosome 24"/>
</dbReference>
<dbReference type="PANTHER" id="PTHR11685">
    <property type="entry name" value="RBR FAMILY RING FINGER AND IBR DOMAIN-CONTAINING"/>
    <property type="match status" value="1"/>
</dbReference>
<evidence type="ECO:0000256" key="9">
    <source>
        <dbReference type="ARBA" id="ARBA00022723"/>
    </source>
</evidence>
<dbReference type="STRING" id="64144.ENSATEP00000003453"/>
<sequence length="585" mass="65805">MGRAQPGMEDDRPIADICKMPSFISSFEEGRVKLSRNLPTETSFVDGKVERPLGDLSHRVSRSNSRLSLDGGATEPEERSGGDDDDEEEEEEEEEERDAEGNNNNNCNGGGERRRRASAVEILRRNFGVSKPPSPRLSTSSRMQCGSERESPEGDVHSDGDGDGSDCEKSHREPGGAGEKNEPTFVELPTSDGQGVEYLTVTGQCHHRCDSESNTDTLEESYGVKEHVYCTVYCIANDNHRTEGEITDRYDETVSIDEPGTVADMGLDPASSPESSLYTLDDLVDPFGDLAHQLYMEQAETESMMQSCRVCLEDKTIAPLPCCRKAVCDECLKLYVSSQVRVAKPYISCPIPECSGYLEEGVVISHLANEDVAKYRYFLELSQLDSSTKPCPQCSEFTSLKKQNPNRSEQKYKIQCSNCQFVWCFKCHSPWHDGLKCRDYRKGDKLLRNWASVIEHGQRNAQKCPHCKIHIQRTEGCDHMTCMQCNTNFCYRCGERYRHLRFFGDHTSNLSVFGCKYRYLPDKPHLRRLIRGSVCATKVLIAPVVILLVVVLGALALVIGLVVFPVYYVCKRRKKQRTQGSGRWI</sequence>
<dbReference type="FunCoup" id="A0A3Q1HEW8">
    <property type="interactions" value="198"/>
</dbReference>
<feature type="transmembrane region" description="Helical" evidence="21">
    <location>
        <begin position="540"/>
        <end position="569"/>
    </location>
</feature>
<evidence type="ECO:0000256" key="16">
    <source>
        <dbReference type="ARBA" id="ARBA00054457"/>
    </source>
</evidence>
<dbReference type="Gene3D" id="3.30.40.10">
    <property type="entry name" value="Zinc/RING finger domain, C3HC4 (zinc finger)"/>
    <property type="match status" value="1"/>
</dbReference>
<dbReference type="InterPro" id="IPR013083">
    <property type="entry name" value="Znf_RING/FYVE/PHD"/>
</dbReference>
<dbReference type="SUPFAM" id="SSF57850">
    <property type="entry name" value="RING/U-box"/>
    <property type="match status" value="2"/>
</dbReference>
<evidence type="ECO:0000256" key="1">
    <source>
        <dbReference type="ARBA" id="ARBA00001798"/>
    </source>
</evidence>
<evidence type="ECO:0000256" key="5">
    <source>
        <dbReference type="ARBA" id="ARBA00012251"/>
    </source>
</evidence>
<dbReference type="GeneTree" id="ENSGT00730000111285"/>
<proteinExistence type="inferred from homology"/>
<dbReference type="InterPro" id="IPR044066">
    <property type="entry name" value="TRIAD_supradom"/>
</dbReference>
<feature type="domain" description="RING-type" evidence="22">
    <location>
        <begin position="304"/>
        <end position="519"/>
    </location>
</feature>
<dbReference type="InterPro" id="IPR047552">
    <property type="entry name" value="Rcat_RBR_RNF217"/>
</dbReference>